<feature type="domain" description="Reverse transcriptase" evidence="1">
    <location>
        <begin position="50"/>
        <end position="181"/>
    </location>
</feature>
<dbReference type="Gene3D" id="3.10.10.10">
    <property type="entry name" value="HIV Type 1 Reverse Transcriptase, subunit A, domain 1"/>
    <property type="match status" value="1"/>
</dbReference>
<dbReference type="SUPFAM" id="SSF56672">
    <property type="entry name" value="DNA/RNA polymerases"/>
    <property type="match status" value="1"/>
</dbReference>
<dbReference type="Gene3D" id="3.30.70.270">
    <property type="match status" value="2"/>
</dbReference>
<comment type="caution">
    <text evidence="2">The sequence shown here is derived from an EMBL/GenBank/DDBJ whole genome shotgun (WGS) entry which is preliminary data.</text>
</comment>
<dbReference type="EMBL" id="BKCJ010027298">
    <property type="protein sequence ID" value="GEV56656.1"/>
    <property type="molecule type" value="Genomic_DNA"/>
</dbReference>
<evidence type="ECO:0000259" key="1">
    <source>
        <dbReference type="Pfam" id="PF00078"/>
    </source>
</evidence>
<dbReference type="PANTHER" id="PTHR24559:SF427">
    <property type="entry name" value="RNA-DIRECTED DNA POLYMERASE"/>
    <property type="match status" value="1"/>
</dbReference>
<dbReference type="InterPro" id="IPR053134">
    <property type="entry name" value="RNA-dir_DNA_polymerase"/>
</dbReference>
<dbReference type="Pfam" id="PF00078">
    <property type="entry name" value="RVT_1"/>
    <property type="match status" value="1"/>
</dbReference>
<dbReference type="PANTHER" id="PTHR24559">
    <property type="entry name" value="TRANSPOSON TY3-I GAG-POL POLYPROTEIN"/>
    <property type="match status" value="1"/>
</dbReference>
<gene>
    <name evidence="2" type="ORF">Tci_128633</name>
</gene>
<organism evidence="2">
    <name type="scientific">Tanacetum cinerariifolium</name>
    <name type="common">Dalmatian daisy</name>
    <name type="synonym">Chrysanthemum cinerariifolium</name>
    <dbReference type="NCBI Taxonomy" id="118510"/>
    <lineage>
        <taxon>Eukaryota</taxon>
        <taxon>Viridiplantae</taxon>
        <taxon>Streptophyta</taxon>
        <taxon>Embryophyta</taxon>
        <taxon>Tracheophyta</taxon>
        <taxon>Spermatophyta</taxon>
        <taxon>Magnoliopsida</taxon>
        <taxon>eudicotyledons</taxon>
        <taxon>Gunneridae</taxon>
        <taxon>Pentapetalae</taxon>
        <taxon>asterids</taxon>
        <taxon>campanulids</taxon>
        <taxon>Asterales</taxon>
        <taxon>Asteraceae</taxon>
        <taxon>Asteroideae</taxon>
        <taxon>Anthemideae</taxon>
        <taxon>Anthemidinae</taxon>
        <taxon>Tanacetum</taxon>
    </lineage>
</organism>
<protein>
    <recommendedName>
        <fullName evidence="1">Reverse transcriptase domain-containing protein</fullName>
    </recommendedName>
</protein>
<dbReference type="InterPro" id="IPR043502">
    <property type="entry name" value="DNA/RNA_pol_sf"/>
</dbReference>
<accession>A0A699GPG3</accession>
<name>A0A699GPG3_TANCI</name>
<dbReference type="CDD" id="cd01647">
    <property type="entry name" value="RT_LTR"/>
    <property type="match status" value="1"/>
</dbReference>
<dbReference type="InterPro" id="IPR000477">
    <property type="entry name" value="RT_dom"/>
</dbReference>
<proteinExistence type="predicted"/>
<evidence type="ECO:0000313" key="2">
    <source>
        <dbReference type="EMBL" id="GEV56656.1"/>
    </source>
</evidence>
<sequence length="598" mass="69364">MGVKEKRINGVKDKKSLSVRSTCVVQEEGWFISNVHRQSRVGLADHQESPHDQRLVRPVKALRYFSKIDIHFDYHQLRVHGEDIPKTTFRTRYGHFEFMVTPFGLTNAPAVFMDLMNRVCKPYLDKIVIFFIVGILIYSKSKEEHEAYLRLVWKLLKKEKLYAKFSKCEFRLQEVHFLGHVVNQNGIHVDPSKIEAVNNWKAPTTPSEIRSFLGLAGYYQCFITNFSKIAKPFTSLTQKNKKVEDFIVYRDASNQGLGCVLMQRGKGVIYTDHKSFQHIFDQKELNMHQGGGLSYLVTMSVRFATIQNEAFKQKNVLAERLHGLDQQMEMKEDESLYFMDRMWVLLVGGARTIIMDEAHKTRSLVLWVEIGESSLIGPELVQETTDKVVLIKEKLKAARGRQKSYADNRQNGVNILKSIDKGPIQMGMIRETLAEVEEGSELTKEDHESQLYDDFERFCQNKGETIHDYYVRFTNLINDMRNIKITMPKMQLNSKFVNNMLPRWGRFVTIVKLNRGLKESNYDQLYAYLKQHEVHANENNMMLERFTQHTVDPLALMSNVLPHQYFLQSSTTPPFTHAPPVTHQPHFVDNTQLDSGLS</sequence>
<dbReference type="InterPro" id="IPR043128">
    <property type="entry name" value="Rev_trsase/Diguanyl_cyclase"/>
</dbReference>
<dbReference type="AlphaFoldDB" id="A0A699GPG3"/>
<reference evidence="2" key="1">
    <citation type="journal article" date="2019" name="Sci. Rep.">
        <title>Draft genome of Tanacetum cinerariifolium, the natural source of mosquito coil.</title>
        <authorList>
            <person name="Yamashiro T."/>
            <person name="Shiraishi A."/>
            <person name="Satake H."/>
            <person name="Nakayama K."/>
        </authorList>
    </citation>
    <scope>NUCLEOTIDE SEQUENCE</scope>
</reference>